<name>A0AAD6YYW1_9AGAR</name>
<feature type="non-terminal residue" evidence="1">
    <location>
        <position position="1"/>
    </location>
</feature>
<evidence type="ECO:0008006" key="3">
    <source>
        <dbReference type="Google" id="ProtNLM"/>
    </source>
</evidence>
<keyword evidence="2" id="KW-1185">Reference proteome</keyword>
<sequence length="67" mass="7714">PPYSPDYNPIELAFSAIKSFVRRDGTLGRRDVDQKEDDTYVYLHLFDAAYSFTPAHALGFFHHCGYI</sequence>
<dbReference type="GO" id="GO:0003676">
    <property type="term" value="F:nucleic acid binding"/>
    <property type="evidence" value="ECO:0007669"/>
    <property type="project" value="InterPro"/>
</dbReference>
<reference evidence="1" key="1">
    <citation type="submission" date="2023-03" db="EMBL/GenBank/DDBJ databases">
        <title>Massive genome expansion in bonnet fungi (Mycena s.s.) driven by repeated elements and novel gene families across ecological guilds.</title>
        <authorList>
            <consortium name="Lawrence Berkeley National Laboratory"/>
            <person name="Harder C.B."/>
            <person name="Miyauchi S."/>
            <person name="Viragh M."/>
            <person name="Kuo A."/>
            <person name="Thoen E."/>
            <person name="Andreopoulos B."/>
            <person name="Lu D."/>
            <person name="Skrede I."/>
            <person name="Drula E."/>
            <person name="Henrissat B."/>
            <person name="Morin E."/>
            <person name="Kohler A."/>
            <person name="Barry K."/>
            <person name="LaButti K."/>
            <person name="Morin E."/>
            <person name="Salamov A."/>
            <person name="Lipzen A."/>
            <person name="Mereny Z."/>
            <person name="Hegedus B."/>
            <person name="Baldrian P."/>
            <person name="Stursova M."/>
            <person name="Weitz H."/>
            <person name="Taylor A."/>
            <person name="Grigoriev I.V."/>
            <person name="Nagy L.G."/>
            <person name="Martin F."/>
            <person name="Kauserud H."/>
        </authorList>
    </citation>
    <scope>NUCLEOTIDE SEQUENCE</scope>
    <source>
        <strain evidence="1">CBHHK002</strain>
    </source>
</reference>
<dbReference type="Proteomes" id="UP001218218">
    <property type="component" value="Unassembled WGS sequence"/>
</dbReference>
<evidence type="ECO:0000313" key="2">
    <source>
        <dbReference type="Proteomes" id="UP001218218"/>
    </source>
</evidence>
<gene>
    <name evidence="1" type="ORF">DFH08DRAFT_723896</name>
</gene>
<dbReference type="Gene3D" id="3.30.420.10">
    <property type="entry name" value="Ribonuclease H-like superfamily/Ribonuclease H"/>
    <property type="match status" value="1"/>
</dbReference>
<dbReference type="AlphaFoldDB" id="A0AAD6YYW1"/>
<protein>
    <recommendedName>
        <fullName evidence="3">Tc1-like transposase DDE domain-containing protein</fullName>
    </recommendedName>
</protein>
<organism evidence="1 2">
    <name type="scientific">Mycena albidolilacea</name>
    <dbReference type="NCBI Taxonomy" id="1033008"/>
    <lineage>
        <taxon>Eukaryota</taxon>
        <taxon>Fungi</taxon>
        <taxon>Dikarya</taxon>
        <taxon>Basidiomycota</taxon>
        <taxon>Agaricomycotina</taxon>
        <taxon>Agaricomycetes</taxon>
        <taxon>Agaricomycetidae</taxon>
        <taxon>Agaricales</taxon>
        <taxon>Marasmiineae</taxon>
        <taxon>Mycenaceae</taxon>
        <taxon>Mycena</taxon>
    </lineage>
</organism>
<dbReference type="InterPro" id="IPR036397">
    <property type="entry name" value="RNaseH_sf"/>
</dbReference>
<proteinExistence type="predicted"/>
<dbReference type="EMBL" id="JARIHO010000128">
    <property type="protein sequence ID" value="KAJ7301731.1"/>
    <property type="molecule type" value="Genomic_DNA"/>
</dbReference>
<comment type="caution">
    <text evidence="1">The sequence shown here is derived from an EMBL/GenBank/DDBJ whole genome shotgun (WGS) entry which is preliminary data.</text>
</comment>
<evidence type="ECO:0000313" key="1">
    <source>
        <dbReference type="EMBL" id="KAJ7301731.1"/>
    </source>
</evidence>
<accession>A0AAD6YYW1</accession>